<protein>
    <submittedName>
        <fullName evidence="3">DUF1566 domain-containing protein</fullName>
    </submittedName>
</protein>
<organism evidence="3 4">
    <name type="scientific">Methylophilus medardicus</name>
    <dbReference type="NCBI Taxonomy" id="2588534"/>
    <lineage>
        <taxon>Bacteria</taxon>
        <taxon>Pseudomonadati</taxon>
        <taxon>Pseudomonadota</taxon>
        <taxon>Betaproteobacteria</taxon>
        <taxon>Nitrosomonadales</taxon>
        <taxon>Methylophilaceae</taxon>
        <taxon>Methylophilus</taxon>
    </lineage>
</organism>
<dbReference type="OrthoDB" id="8537107at2"/>
<feature type="domain" description="Lcl C-terminal" evidence="2">
    <location>
        <begin position="99"/>
        <end position="224"/>
    </location>
</feature>
<evidence type="ECO:0000313" key="4">
    <source>
        <dbReference type="Proteomes" id="UP000311008"/>
    </source>
</evidence>
<dbReference type="Proteomes" id="UP000311008">
    <property type="component" value="Chromosome"/>
</dbReference>
<dbReference type="Pfam" id="PF07589">
    <property type="entry name" value="PEP-CTERM"/>
    <property type="match status" value="1"/>
</dbReference>
<dbReference type="EMBL" id="CP040946">
    <property type="protein sequence ID" value="QDC44357.1"/>
    <property type="molecule type" value="Genomic_DNA"/>
</dbReference>
<sequence>MFNFSQIQLFDKTLVTGILAINSLGANAALTSYSSDGVDLVYSSVSDVTWTKDGNLLRTLFADQGFNKVVGAIIANSPRISNTPHIFNSTGIYTLTASDFSSNGITSWYGAMAYVNYLNSINYAGSNKWTLPTVANTTIGYNTVTNGSTRGDELVELYYEELDSKAGSGQGFGFKDPDNKFINERGIYWSGTEYEPYPTNAWLFNNNFGGQDIINKRGRFYAWAFSLGQVVTVPEPANSTMLLAGLGLIAYATRQRKV</sequence>
<evidence type="ECO:0000259" key="1">
    <source>
        <dbReference type="Pfam" id="PF07589"/>
    </source>
</evidence>
<reference evidence="4" key="1">
    <citation type="journal article" date="2019" name="ISME J.">
        <title>Evolution in action: habitat transition from sediment to the pelagial leads to genome streamlining in Methylophilaceae.</title>
        <authorList>
            <person name="Salcher M."/>
            <person name="Schaefle D."/>
            <person name="Kaspar M."/>
            <person name="Neuenschwander S.M."/>
            <person name="Ghai R."/>
        </authorList>
    </citation>
    <scope>NUCLEOTIDE SEQUENCE [LARGE SCALE GENOMIC DNA]</scope>
    <source>
        <strain evidence="4">MMS-M-51</strain>
    </source>
</reference>
<evidence type="ECO:0000313" key="3">
    <source>
        <dbReference type="EMBL" id="QDC44357.1"/>
    </source>
</evidence>
<keyword evidence="4" id="KW-1185">Reference proteome</keyword>
<dbReference type="AlphaFoldDB" id="A0A5B8CSU1"/>
<dbReference type="RefSeq" id="WP_140003688.1">
    <property type="nucleotide sequence ID" value="NZ_CP040946.1"/>
</dbReference>
<evidence type="ECO:0000259" key="2">
    <source>
        <dbReference type="Pfam" id="PF07603"/>
    </source>
</evidence>
<dbReference type="InterPro" id="IPR013424">
    <property type="entry name" value="Ice-binding_C"/>
</dbReference>
<dbReference type="InterPro" id="IPR011460">
    <property type="entry name" value="Lcl_C"/>
</dbReference>
<proteinExistence type="predicted"/>
<gene>
    <name evidence="3" type="ORF">FIU01_07340</name>
</gene>
<dbReference type="KEGG" id="mmec:FIU01_07340"/>
<dbReference type="Pfam" id="PF07603">
    <property type="entry name" value="Lcl_C"/>
    <property type="match status" value="1"/>
</dbReference>
<name>A0A5B8CSU1_9PROT</name>
<accession>A0A5B8CSU1</accession>
<feature type="domain" description="Ice-binding protein C-terminal" evidence="1">
    <location>
        <begin position="232"/>
        <end position="257"/>
    </location>
</feature>